<name>A0A838Y685_9NEIS</name>
<evidence type="ECO:0000313" key="2">
    <source>
        <dbReference type="Proteomes" id="UP000545606"/>
    </source>
</evidence>
<dbReference type="Proteomes" id="UP000545606">
    <property type="component" value="Unassembled WGS sequence"/>
</dbReference>
<comment type="caution">
    <text evidence="1">The sequence shown here is derived from an EMBL/GenBank/DDBJ whole genome shotgun (WGS) entry which is preliminary data.</text>
</comment>
<evidence type="ECO:0008006" key="3">
    <source>
        <dbReference type="Google" id="ProtNLM"/>
    </source>
</evidence>
<protein>
    <recommendedName>
        <fullName evidence="3">Immunity protein 43 of polymorphic toxin system</fullName>
    </recommendedName>
</protein>
<reference evidence="1 2" key="1">
    <citation type="submission" date="2020-07" db="EMBL/GenBank/DDBJ databases">
        <title>Draft genome sequence of violacein-producing bacteria and related species.</title>
        <authorList>
            <person name="Wilson H.S."/>
            <person name="De Leon M.E."/>
        </authorList>
    </citation>
    <scope>NUCLEOTIDE SEQUENCE [LARGE SCALE GENOMIC DNA]</scope>
    <source>
        <strain evidence="1 2">HSC-21Su07</strain>
    </source>
</reference>
<accession>A0A838Y685</accession>
<keyword evidence="2" id="KW-1185">Reference proteome</keyword>
<organism evidence="1 2">
    <name type="scientific">Aquitalea aquatica</name>
    <dbReference type="NCBI Taxonomy" id="3044273"/>
    <lineage>
        <taxon>Bacteria</taxon>
        <taxon>Pseudomonadati</taxon>
        <taxon>Pseudomonadota</taxon>
        <taxon>Betaproteobacteria</taxon>
        <taxon>Neisseriales</taxon>
        <taxon>Chromobacteriaceae</taxon>
        <taxon>Aquitalea</taxon>
    </lineage>
</organism>
<evidence type="ECO:0000313" key="1">
    <source>
        <dbReference type="EMBL" id="MBA4710206.1"/>
    </source>
</evidence>
<gene>
    <name evidence="1" type="ORF">H2Z84_17690</name>
</gene>
<dbReference type="RefSeq" id="WP_181837116.1">
    <property type="nucleotide sequence ID" value="NZ_JACERN010000041.1"/>
</dbReference>
<dbReference type="AlphaFoldDB" id="A0A838Y685"/>
<proteinExistence type="predicted"/>
<dbReference type="EMBL" id="JACERN010000041">
    <property type="protein sequence ID" value="MBA4710206.1"/>
    <property type="molecule type" value="Genomic_DNA"/>
</dbReference>
<sequence length="217" mass="24875">MKKYYLAVMSESDGCVSGFYSAILVDGVDKDSLQHYGKKPWYAGPKRFGGKLMPFPDGLTLIVNKDCCECDIRRGSDYFYVFSERFLNIIKNYKTSFDEIKQIVRVVKGQVKSDGGLFFVGRTKRISMADVVDFKCSKMAGEFNDMFEVLRVRADFDFDMFDMFDAATGQLSLVVSEELVSDLQEVDLKGVHFIPIDDLVFNTLQDFRLNSMRYYPV</sequence>